<proteinExistence type="predicted"/>
<organism evidence="2 3">
    <name type="scientific">Nocardioides bigeumensis</name>
    <dbReference type="NCBI Taxonomy" id="433657"/>
    <lineage>
        <taxon>Bacteria</taxon>
        <taxon>Bacillati</taxon>
        <taxon>Actinomycetota</taxon>
        <taxon>Actinomycetes</taxon>
        <taxon>Propionibacteriales</taxon>
        <taxon>Nocardioidaceae</taxon>
        <taxon>Nocardioides</taxon>
    </lineage>
</organism>
<gene>
    <name evidence="2" type="ORF">GCM10009843_04350</name>
</gene>
<protein>
    <submittedName>
        <fullName evidence="2">Membrane protein</fullName>
    </submittedName>
</protein>
<evidence type="ECO:0000313" key="2">
    <source>
        <dbReference type="EMBL" id="GAA2115223.1"/>
    </source>
</evidence>
<feature type="transmembrane region" description="Helical" evidence="1">
    <location>
        <begin position="273"/>
        <end position="298"/>
    </location>
</feature>
<dbReference type="EMBL" id="BAAAQQ010000002">
    <property type="protein sequence ID" value="GAA2115223.1"/>
    <property type="molecule type" value="Genomic_DNA"/>
</dbReference>
<keyword evidence="1" id="KW-1133">Transmembrane helix</keyword>
<keyword evidence="3" id="KW-1185">Reference proteome</keyword>
<feature type="transmembrane region" description="Helical" evidence="1">
    <location>
        <begin position="371"/>
        <end position="393"/>
    </location>
</feature>
<feature type="transmembrane region" description="Helical" evidence="1">
    <location>
        <begin position="77"/>
        <end position="97"/>
    </location>
</feature>
<keyword evidence="1" id="KW-0472">Membrane</keyword>
<comment type="caution">
    <text evidence="2">The sequence shown here is derived from an EMBL/GenBank/DDBJ whole genome shotgun (WGS) entry which is preliminary data.</text>
</comment>
<keyword evidence="1" id="KW-0812">Transmembrane</keyword>
<reference evidence="2 3" key="1">
    <citation type="journal article" date="2019" name="Int. J. Syst. Evol. Microbiol.">
        <title>The Global Catalogue of Microorganisms (GCM) 10K type strain sequencing project: providing services to taxonomists for standard genome sequencing and annotation.</title>
        <authorList>
            <consortium name="The Broad Institute Genomics Platform"/>
            <consortium name="The Broad Institute Genome Sequencing Center for Infectious Disease"/>
            <person name="Wu L."/>
            <person name="Ma J."/>
        </authorList>
    </citation>
    <scope>NUCLEOTIDE SEQUENCE [LARGE SCALE GENOMIC DNA]</scope>
    <source>
        <strain evidence="2 3">JCM 16021</strain>
    </source>
</reference>
<evidence type="ECO:0000313" key="3">
    <source>
        <dbReference type="Proteomes" id="UP001500575"/>
    </source>
</evidence>
<feature type="transmembrane region" description="Helical" evidence="1">
    <location>
        <begin position="29"/>
        <end position="49"/>
    </location>
</feature>
<feature type="transmembrane region" description="Helical" evidence="1">
    <location>
        <begin position="165"/>
        <end position="186"/>
    </location>
</feature>
<sequence length="407" mass="40858">MVGAAVAYGICGYLVLVIAARTLSTADNSHFLIFWGALFTCFGTLNGIASEATRAVRAGGSGTADGSAAPGASVVRVALLLGAALAAAVALTAPAWSRAVFGDEDAFPWSALLVTGLLLFTVHAGVVGIAAGRGRWATYSLLLGAEPLVRLALVVAVSLTARHTWGFAAAAALAAGFWLVLAVVGRPELGWRTRAAGLDARGLAGRMASACAAAAASAVLLVGFPVLVRISSSDAEVATAAPLVLAVSLCRAPLLVPLGIYQNVVITHVIVRGLGALKVPAGLVGAGTVVGFAGAWLIGPWCLRLVNPEYDVSGATLALLVLSAGLVCLLSLTGAACLALDHHHVSVAGWLVATLAILSVLLGPGDLTSRTVVALLAGPPLGVAVHLAGLRLAGRSVVRVSDRPTSP</sequence>
<feature type="transmembrane region" description="Helical" evidence="1">
    <location>
        <begin position="109"/>
        <end position="132"/>
    </location>
</feature>
<feature type="transmembrane region" description="Helical" evidence="1">
    <location>
        <begin position="139"/>
        <end position="159"/>
    </location>
</feature>
<feature type="transmembrane region" description="Helical" evidence="1">
    <location>
        <begin position="318"/>
        <end position="340"/>
    </location>
</feature>
<feature type="transmembrane region" description="Helical" evidence="1">
    <location>
        <begin position="207"/>
        <end position="228"/>
    </location>
</feature>
<name>A0ABN2XRH0_9ACTN</name>
<dbReference type="Proteomes" id="UP001500575">
    <property type="component" value="Unassembled WGS sequence"/>
</dbReference>
<evidence type="ECO:0000256" key="1">
    <source>
        <dbReference type="SAM" id="Phobius"/>
    </source>
</evidence>
<accession>A0ABN2XRH0</accession>
<feature type="transmembrane region" description="Helical" evidence="1">
    <location>
        <begin position="347"/>
        <end position="365"/>
    </location>
</feature>
<feature type="transmembrane region" description="Helical" evidence="1">
    <location>
        <begin position="240"/>
        <end position="261"/>
    </location>
</feature>